<proteinExistence type="predicted"/>
<evidence type="ECO:0000313" key="4">
    <source>
        <dbReference type="Proteomes" id="UP001501035"/>
    </source>
</evidence>
<keyword evidence="2" id="KW-1133">Transmembrane helix</keyword>
<dbReference type="EMBL" id="BAAAVS010000040">
    <property type="protein sequence ID" value="GAA3042252.1"/>
    <property type="molecule type" value="Genomic_DNA"/>
</dbReference>
<feature type="transmembrane region" description="Helical" evidence="2">
    <location>
        <begin position="90"/>
        <end position="114"/>
    </location>
</feature>
<evidence type="ECO:0000256" key="2">
    <source>
        <dbReference type="SAM" id="Phobius"/>
    </source>
</evidence>
<evidence type="ECO:0008006" key="5">
    <source>
        <dbReference type="Google" id="ProtNLM"/>
    </source>
</evidence>
<feature type="compositionally biased region" description="Polar residues" evidence="1">
    <location>
        <begin position="154"/>
        <end position="168"/>
    </location>
</feature>
<keyword evidence="2" id="KW-0812">Transmembrane</keyword>
<feature type="region of interest" description="Disordered" evidence="1">
    <location>
        <begin position="1"/>
        <end position="26"/>
    </location>
</feature>
<feature type="compositionally biased region" description="Gly residues" evidence="1">
    <location>
        <begin position="1"/>
        <end position="16"/>
    </location>
</feature>
<keyword evidence="2" id="KW-0472">Membrane</keyword>
<accession>A0ABP6LJN3</accession>
<gene>
    <name evidence="3" type="ORF">GCM10010528_22660</name>
</gene>
<dbReference type="Proteomes" id="UP001501035">
    <property type="component" value="Unassembled WGS sequence"/>
</dbReference>
<name>A0ABP6LJN3_9ACTN</name>
<comment type="caution">
    <text evidence="3">The sequence shown here is derived from an EMBL/GenBank/DDBJ whole genome shotgun (WGS) entry which is preliminary data.</text>
</comment>
<reference evidence="4" key="1">
    <citation type="journal article" date="2019" name="Int. J. Syst. Evol. Microbiol.">
        <title>The Global Catalogue of Microorganisms (GCM) 10K type strain sequencing project: providing services to taxonomists for standard genome sequencing and annotation.</title>
        <authorList>
            <consortium name="The Broad Institute Genomics Platform"/>
            <consortium name="The Broad Institute Genome Sequencing Center for Infectious Disease"/>
            <person name="Wu L."/>
            <person name="Ma J."/>
        </authorList>
    </citation>
    <scope>NUCLEOTIDE SEQUENCE [LARGE SCALE GENOMIC DNA]</scope>
    <source>
        <strain evidence="4">JCM 14234</strain>
    </source>
</reference>
<protein>
    <recommendedName>
        <fullName evidence="5">SPOR domain-containing protein</fullName>
    </recommendedName>
</protein>
<evidence type="ECO:0000313" key="3">
    <source>
        <dbReference type="EMBL" id="GAA3042252.1"/>
    </source>
</evidence>
<sequence length="239" mass="24863">MTYGGQYPGTGGFPGGGRHRSAGADPVDLIKTTAYTTGPYAPTRGEPLRARAVPPESDYRFGPGEPEESGSDGVVGDGVVGDGRPPRHPWILAAVVGVTVFLATITVGGTVLAVNDSRARKAENYQAGPPTSTVTVTESVTTTTTTTVTSTPSRSARPSDSPNDSTAATAAPGWYAQFGSFTVLEMAQELASRVGGEVYHGEEFGQPGQYIVAQREYSRSSASDACDIAEQSCIVKQVQ</sequence>
<organism evidence="3 4">
    <name type="scientific">Gordonia defluvii</name>
    <dbReference type="NCBI Taxonomy" id="283718"/>
    <lineage>
        <taxon>Bacteria</taxon>
        <taxon>Bacillati</taxon>
        <taxon>Actinomycetota</taxon>
        <taxon>Actinomycetes</taxon>
        <taxon>Mycobacteriales</taxon>
        <taxon>Gordoniaceae</taxon>
        <taxon>Gordonia</taxon>
    </lineage>
</organism>
<feature type="compositionally biased region" description="Low complexity" evidence="1">
    <location>
        <begin position="129"/>
        <end position="153"/>
    </location>
</feature>
<keyword evidence="4" id="KW-1185">Reference proteome</keyword>
<evidence type="ECO:0000256" key="1">
    <source>
        <dbReference type="SAM" id="MobiDB-lite"/>
    </source>
</evidence>
<feature type="region of interest" description="Disordered" evidence="1">
    <location>
        <begin position="123"/>
        <end position="168"/>
    </location>
</feature>